<protein>
    <recommendedName>
        <fullName evidence="5">Transport permease protein</fullName>
    </recommendedName>
</protein>
<dbReference type="Pfam" id="PF01061">
    <property type="entry name" value="ABC2_membrane"/>
    <property type="match status" value="1"/>
</dbReference>
<gene>
    <name evidence="7" type="ORF">SAMN05428998_101493</name>
</gene>
<keyword evidence="5" id="KW-1003">Cell membrane</keyword>
<evidence type="ECO:0000313" key="8">
    <source>
        <dbReference type="Proteomes" id="UP000192917"/>
    </source>
</evidence>
<name>A0A1Y6B4Y3_9PROT</name>
<comment type="subcellular location">
    <subcellularLocation>
        <location evidence="5">Cell inner membrane</location>
        <topology evidence="5">Multi-pass membrane protein</topology>
    </subcellularLocation>
    <subcellularLocation>
        <location evidence="1">Membrane</location>
        <topology evidence="1">Multi-pass membrane protein</topology>
    </subcellularLocation>
</comment>
<accession>A0A1Y6B4Y3</accession>
<feature type="transmembrane region" description="Helical" evidence="5">
    <location>
        <begin position="151"/>
        <end position="177"/>
    </location>
</feature>
<keyword evidence="4 5" id="KW-0472">Membrane</keyword>
<proteinExistence type="inferred from homology"/>
<dbReference type="InterPro" id="IPR047817">
    <property type="entry name" value="ABC2_TM_bact-type"/>
</dbReference>
<dbReference type="GO" id="GO:0140359">
    <property type="term" value="F:ABC-type transporter activity"/>
    <property type="evidence" value="ECO:0007669"/>
    <property type="project" value="InterPro"/>
</dbReference>
<feature type="transmembrane region" description="Helical" evidence="5">
    <location>
        <begin position="41"/>
        <end position="60"/>
    </location>
</feature>
<evidence type="ECO:0000256" key="1">
    <source>
        <dbReference type="ARBA" id="ARBA00004141"/>
    </source>
</evidence>
<dbReference type="RefSeq" id="WP_322111159.1">
    <property type="nucleotide sequence ID" value="NZ_FWZX01000001.1"/>
</dbReference>
<feature type="transmembrane region" description="Helical" evidence="5">
    <location>
        <begin position="116"/>
        <end position="145"/>
    </location>
</feature>
<dbReference type="PANTHER" id="PTHR43027">
    <property type="entry name" value="DOXORUBICIN RESISTANCE ABC TRANSPORTER PERMEASE PROTEIN DRRC-RELATED"/>
    <property type="match status" value="1"/>
</dbReference>
<feature type="domain" description="ABC transmembrane type-2" evidence="6">
    <location>
        <begin position="36"/>
        <end position="262"/>
    </location>
</feature>
<evidence type="ECO:0000256" key="3">
    <source>
        <dbReference type="ARBA" id="ARBA00022989"/>
    </source>
</evidence>
<keyword evidence="2 5" id="KW-0812">Transmembrane</keyword>
<dbReference type="PANTHER" id="PTHR43027:SF1">
    <property type="entry name" value="DOXORUBICIN RESISTANCE ABC TRANSPORTER PERMEASE PROTEIN DRRC-RELATED"/>
    <property type="match status" value="1"/>
</dbReference>
<dbReference type="InterPro" id="IPR013525">
    <property type="entry name" value="ABC2_TM"/>
</dbReference>
<evidence type="ECO:0000256" key="5">
    <source>
        <dbReference type="RuleBase" id="RU361157"/>
    </source>
</evidence>
<keyword evidence="3 5" id="KW-1133">Transmembrane helix</keyword>
<dbReference type="PROSITE" id="PS51012">
    <property type="entry name" value="ABC_TM2"/>
    <property type="match status" value="1"/>
</dbReference>
<evidence type="ECO:0000313" key="7">
    <source>
        <dbReference type="EMBL" id="SME92368.1"/>
    </source>
</evidence>
<comment type="similarity">
    <text evidence="5">Belongs to the ABC-2 integral membrane protein family.</text>
</comment>
<reference evidence="7 8" key="1">
    <citation type="submission" date="2017-04" db="EMBL/GenBank/DDBJ databases">
        <authorList>
            <person name="Afonso C.L."/>
            <person name="Miller P.J."/>
            <person name="Scott M.A."/>
            <person name="Spackman E."/>
            <person name="Goraichik I."/>
            <person name="Dimitrov K.M."/>
            <person name="Suarez D.L."/>
            <person name="Swayne D.E."/>
        </authorList>
    </citation>
    <scope>NUCLEOTIDE SEQUENCE [LARGE SCALE GENOMIC DNA]</scope>
    <source>
        <strain evidence="7 8">USBA 355</strain>
    </source>
</reference>
<dbReference type="GO" id="GO:0005886">
    <property type="term" value="C:plasma membrane"/>
    <property type="evidence" value="ECO:0007669"/>
    <property type="project" value="UniProtKB-SubCell"/>
</dbReference>
<feature type="transmembrane region" description="Helical" evidence="5">
    <location>
        <begin position="240"/>
        <end position="263"/>
    </location>
</feature>
<dbReference type="STRING" id="560819.SAMN05428998_101493"/>
<evidence type="ECO:0000256" key="2">
    <source>
        <dbReference type="ARBA" id="ARBA00022692"/>
    </source>
</evidence>
<keyword evidence="8" id="KW-1185">Reference proteome</keyword>
<dbReference type="InterPro" id="IPR052902">
    <property type="entry name" value="ABC-2_transporter"/>
</dbReference>
<evidence type="ECO:0000259" key="6">
    <source>
        <dbReference type="PROSITE" id="PS51012"/>
    </source>
</evidence>
<dbReference type="AlphaFoldDB" id="A0A1Y6B4Y3"/>
<evidence type="ECO:0000256" key="4">
    <source>
        <dbReference type="ARBA" id="ARBA00023136"/>
    </source>
</evidence>
<feature type="transmembrane region" description="Helical" evidence="5">
    <location>
        <begin position="186"/>
        <end position="204"/>
    </location>
</feature>
<dbReference type="EMBL" id="FWZX01000001">
    <property type="protein sequence ID" value="SME92368.1"/>
    <property type="molecule type" value="Genomic_DNA"/>
</dbReference>
<feature type="transmembrane region" description="Helical" evidence="5">
    <location>
        <begin position="66"/>
        <end position="84"/>
    </location>
</feature>
<dbReference type="Proteomes" id="UP000192917">
    <property type="component" value="Unassembled WGS sequence"/>
</dbReference>
<organism evidence="7 8">
    <name type="scientific">Tistlia consotensis USBA 355</name>
    <dbReference type="NCBI Taxonomy" id="560819"/>
    <lineage>
        <taxon>Bacteria</taxon>
        <taxon>Pseudomonadati</taxon>
        <taxon>Pseudomonadota</taxon>
        <taxon>Alphaproteobacteria</taxon>
        <taxon>Rhodospirillales</taxon>
        <taxon>Rhodovibrionaceae</taxon>
        <taxon>Tistlia</taxon>
    </lineage>
</organism>
<keyword evidence="5" id="KW-0813">Transport</keyword>
<sequence length="277" mass="30727">MSRREPLRGEMPHGSMWGRVGAMVLRHLYLMRSSWPRVVELAYWPTIQMVIWGFVTLYLLQSSSVIANAAGVLVTAVILWDVLFRGQLGFTLSFIEEIWSRNLGNLAVSPLRPHELLVALTVMSFLRTLIGVLPATGLAILFYGISIYDLGLPLVAFVACLLVMSWALGMLVSSLILRVGQGAENVAWLAIFLLAPISSVYYPVSVLPPWLQAIAWCFPMTPTFEGMRAILIHGTFRPDLLVQALALDGVYLAIGAAVFLYTFRVARRHGLLLQQGE</sequence>